<reference evidence="10" key="1">
    <citation type="submission" date="2016-07" db="EMBL/GenBank/DDBJ databases">
        <title>Nontailed viruses are major unrecognized killers of bacteria in the ocean.</title>
        <authorList>
            <person name="Kauffman K."/>
            <person name="Hussain F."/>
            <person name="Yang J."/>
            <person name="Arevalo P."/>
            <person name="Brown J."/>
            <person name="Cutler M."/>
            <person name="Kelly L."/>
            <person name="Polz M.F."/>
        </authorList>
    </citation>
    <scope>NUCLEOTIDE SEQUENCE [LARGE SCALE GENOMIC DNA]</scope>
    <source>
        <strain evidence="10">10N.261.55.E11</strain>
    </source>
</reference>
<evidence type="ECO:0000313" key="10">
    <source>
        <dbReference type="Proteomes" id="UP000235330"/>
    </source>
</evidence>
<protein>
    <submittedName>
        <fullName evidence="9">Arylsulfatase</fullName>
    </submittedName>
</protein>
<comment type="similarity">
    <text evidence="2">Belongs to the sulfatase family.</text>
</comment>
<feature type="chain" id="PRO_5014944562" evidence="7">
    <location>
        <begin position="27"/>
        <end position="487"/>
    </location>
</feature>
<evidence type="ECO:0000256" key="2">
    <source>
        <dbReference type="ARBA" id="ARBA00008779"/>
    </source>
</evidence>
<dbReference type="GO" id="GO:0004065">
    <property type="term" value="F:arylsulfatase activity"/>
    <property type="evidence" value="ECO:0007669"/>
    <property type="project" value="TreeGrafter"/>
</dbReference>
<feature type="domain" description="Sulfatase N-terminal" evidence="8">
    <location>
        <begin position="30"/>
        <end position="348"/>
    </location>
</feature>
<dbReference type="InterPro" id="IPR017850">
    <property type="entry name" value="Alkaline_phosphatase_core_sf"/>
</dbReference>
<dbReference type="Pfam" id="PF00884">
    <property type="entry name" value="Sulfatase"/>
    <property type="match status" value="1"/>
</dbReference>
<dbReference type="AlphaFoldDB" id="A0A2N7FAF6"/>
<dbReference type="EMBL" id="MCWU01000028">
    <property type="protein sequence ID" value="PMJ65181.1"/>
    <property type="molecule type" value="Genomic_DNA"/>
</dbReference>
<keyword evidence="5" id="KW-0378">Hydrolase</keyword>
<gene>
    <name evidence="9" type="ORF">BCU17_20405</name>
</gene>
<keyword evidence="3" id="KW-0479">Metal-binding</keyword>
<dbReference type="Proteomes" id="UP000235330">
    <property type="component" value="Unassembled WGS sequence"/>
</dbReference>
<keyword evidence="4 7" id="KW-0732">Signal</keyword>
<dbReference type="Gene3D" id="3.30.1120.10">
    <property type="match status" value="1"/>
</dbReference>
<evidence type="ECO:0000256" key="1">
    <source>
        <dbReference type="ARBA" id="ARBA00001913"/>
    </source>
</evidence>
<evidence type="ECO:0000256" key="6">
    <source>
        <dbReference type="ARBA" id="ARBA00022837"/>
    </source>
</evidence>
<keyword evidence="6" id="KW-0106">Calcium</keyword>
<dbReference type="Gene3D" id="3.40.720.10">
    <property type="entry name" value="Alkaline Phosphatase, subunit A"/>
    <property type="match status" value="1"/>
</dbReference>
<dbReference type="PANTHER" id="PTHR42693:SF42">
    <property type="entry name" value="ARYLSULFATASE G"/>
    <property type="match status" value="1"/>
</dbReference>
<dbReference type="SUPFAM" id="SSF53649">
    <property type="entry name" value="Alkaline phosphatase-like"/>
    <property type="match status" value="1"/>
</dbReference>
<evidence type="ECO:0000313" key="9">
    <source>
        <dbReference type="EMBL" id="PMJ65181.1"/>
    </source>
</evidence>
<sequence length="487" mass="54798">MEQNMMRKSVLAAVLAGVLPSLSATATEQPNVVIMMVDNLGFGELQSYGSTRGVATPNLDKLADEGIRLTNFNVEPQCTPTRSAFMTGRRPLRTATTEVVWGMDYGMVNWEVTMANKFKDQGYNTAMYGKWHLGDTEGRTPLKQGFDDFFGVLNTSDESLYSSQLHFENEDGYVPKIQDTVDGKTKDVMDFNLDTRRTIDEQVTQRAMTHISQQLEKGSPFFTFVSFTQPHLPTIPHPDFAGVTGKGDYADVLHEIDFRAGQIIDTIDKADARKDTLIIFMSDNGPEWHYPHHGIAAPWRGNYFTALEGSIRVPFIASMPGTVQEKNVSNEIVHVVDVMPSIGELVGYEMPSDRHIDGINQWAHLKGDTEQSNRDGFYISNGQIVQAYKWNDWKLHFYDQDIMPEAPVKRQIPAVYDLSSDPQEMYDMRGDGVRIFPTIVKRNVAIQRNLAVSCDTIPFPAPMGYEPDCKGVDFTQHIPDGFRKAEK</sequence>
<evidence type="ECO:0000256" key="7">
    <source>
        <dbReference type="SAM" id="SignalP"/>
    </source>
</evidence>
<name>A0A2N7FAF6_VIBSP</name>
<proteinExistence type="inferred from homology"/>
<dbReference type="InterPro" id="IPR050738">
    <property type="entry name" value="Sulfatase"/>
</dbReference>
<feature type="signal peptide" evidence="7">
    <location>
        <begin position="1"/>
        <end position="26"/>
    </location>
</feature>
<evidence type="ECO:0000259" key="8">
    <source>
        <dbReference type="Pfam" id="PF00884"/>
    </source>
</evidence>
<evidence type="ECO:0000256" key="5">
    <source>
        <dbReference type="ARBA" id="ARBA00022801"/>
    </source>
</evidence>
<comment type="caution">
    <text evidence="9">The sequence shown here is derived from an EMBL/GenBank/DDBJ whole genome shotgun (WGS) entry which is preliminary data.</text>
</comment>
<evidence type="ECO:0000256" key="4">
    <source>
        <dbReference type="ARBA" id="ARBA00022729"/>
    </source>
</evidence>
<dbReference type="InterPro" id="IPR000917">
    <property type="entry name" value="Sulfatase_N"/>
</dbReference>
<dbReference type="PANTHER" id="PTHR42693">
    <property type="entry name" value="ARYLSULFATASE FAMILY MEMBER"/>
    <property type="match status" value="1"/>
</dbReference>
<comment type="cofactor">
    <cofactor evidence="1">
        <name>Ca(2+)</name>
        <dbReference type="ChEBI" id="CHEBI:29108"/>
    </cofactor>
</comment>
<organism evidence="9 10">
    <name type="scientific">Vibrio splendidus</name>
    <dbReference type="NCBI Taxonomy" id="29497"/>
    <lineage>
        <taxon>Bacteria</taxon>
        <taxon>Pseudomonadati</taxon>
        <taxon>Pseudomonadota</taxon>
        <taxon>Gammaproteobacteria</taxon>
        <taxon>Vibrionales</taxon>
        <taxon>Vibrionaceae</taxon>
        <taxon>Vibrio</taxon>
    </lineage>
</organism>
<accession>A0A2N7FAF6</accession>
<dbReference type="GO" id="GO:0046872">
    <property type="term" value="F:metal ion binding"/>
    <property type="evidence" value="ECO:0007669"/>
    <property type="project" value="UniProtKB-KW"/>
</dbReference>
<evidence type="ECO:0000256" key="3">
    <source>
        <dbReference type="ARBA" id="ARBA00022723"/>
    </source>
</evidence>